<dbReference type="EMBL" id="AMWN01000001">
    <property type="protein sequence ID" value="EXJ96444.1"/>
    <property type="molecule type" value="Genomic_DNA"/>
</dbReference>
<evidence type="ECO:0000313" key="2">
    <source>
        <dbReference type="Proteomes" id="UP000019484"/>
    </source>
</evidence>
<name>W9ZPP9_9EURO</name>
<proteinExistence type="predicted"/>
<dbReference type="OrthoDB" id="3940621at2759"/>
<gene>
    <name evidence="1" type="ORF">A1O1_01570</name>
</gene>
<reference evidence="1 2" key="1">
    <citation type="submission" date="2013-03" db="EMBL/GenBank/DDBJ databases">
        <title>The Genome Sequence of Capronia coronata CBS 617.96.</title>
        <authorList>
            <consortium name="The Broad Institute Genomics Platform"/>
            <person name="Cuomo C."/>
            <person name="de Hoog S."/>
            <person name="Gorbushina A."/>
            <person name="Walker B."/>
            <person name="Young S.K."/>
            <person name="Zeng Q."/>
            <person name="Gargeya S."/>
            <person name="Fitzgerald M."/>
            <person name="Haas B."/>
            <person name="Abouelleil A."/>
            <person name="Allen A.W."/>
            <person name="Alvarado L."/>
            <person name="Arachchi H.M."/>
            <person name="Berlin A.M."/>
            <person name="Chapman S.B."/>
            <person name="Gainer-Dewar J."/>
            <person name="Goldberg J."/>
            <person name="Griggs A."/>
            <person name="Gujja S."/>
            <person name="Hansen M."/>
            <person name="Howarth C."/>
            <person name="Imamovic A."/>
            <person name="Ireland A."/>
            <person name="Larimer J."/>
            <person name="McCowan C."/>
            <person name="Murphy C."/>
            <person name="Pearson M."/>
            <person name="Poon T.W."/>
            <person name="Priest M."/>
            <person name="Roberts A."/>
            <person name="Saif S."/>
            <person name="Shea T."/>
            <person name="Sisk P."/>
            <person name="Sykes S."/>
            <person name="Wortman J."/>
            <person name="Nusbaum C."/>
            <person name="Birren B."/>
        </authorList>
    </citation>
    <scope>NUCLEOTIDE SEQUENCE [LARGE SCALE GENOMIC DNA]</scope>
    <source>
        <strain evidence="1 2">CBS 617.96</strain>
    </source>
</reference>
<keyword evidence="2" id="KW-1185">Reference proteome</keyword>
<dbReference type="HOGENOM" id="CLU_046556_0_0_1"/>
<protein>
    <submittedName>
        <fullName evidence="1">Uncharacterized protein</fullName>
    </submittedName>
</protein>
<accession>W9ZPP9</accession>
<organism evidence="1 2">
    <name type="scientific">Capronia coronata CBS 617.96</name>
    <dbReference type="NCBI Taxonomy" id="1182541"/>
    <lineage>
        <taxon>Eukaryota</taxon>
        <taxon>Fungi</taxon>
        <taxon>Dikarya</taxon>
        <taxon>Ascomycota</taxon>
        <taxon>Pezizomycotina</taxon>
        <taxon>Eurotiomycetes</taxon>
        <taxon>Chaetothyriomycetidae</taxon>
        <taxon>Chaetothyriales</taxon>
        <taxon>Herpotrichiellaceae</taxon>
        <taxon>Capronia</taxon>
    </lineage>
</organism>
<evidence type="ECO:0000313" key="1">
    <source>
        <dbReference type="EMBL" id="EXJ96444.1"/>
    </source>
</evidence>
<dbReference type="STRING" id="1182541.W9ZPP9"/>
<dbReference type="AlphaFoldDB" id="W9ZPP9"/>
<dbReference type="RefSeq" id="XP_007720673.1">
    <property type="nucleotide sequence ID" value="XM_007722483.1"/>
</dbReference>
<dbReference type="GeneID" id="19156472"/>
<sequence length="347" mass="38378">MAGVLLHLPCEVRDLVYAECVQVRALGLLCTNQQIYTEFIPFLREKFVLAFRVNPSASSTVIELLNHDNSPWGNTCTIDVAGTHADFGMVDKMPVDRFRGVRILVEPPDVSDPGQVVRGFLQSSGLVKAFLPRWANPDHAPSSEAKVLNPPARSTKRLPPLTIQVREGKFRKWHTDGQWNHSIPDPVSWGSVTKEPSLIHEGKGSGIKVILTPFLRIRYAEAVTIALPSDAPSDKAIHKIQNSLVKSCTQRRSFGLNLCVEDDLNDDDALGFEDMLHLWLDYLLDNMKGTTASLLRRIDSNSGVQPTNSRWEGVFTASGLPISTASTFTTNIWALLSATGRMSSFNT</sequence>
<comment type="caution">
    <text evidence="1">The sequence shown here is derived from an EMBL/GenBank/DDBJ whole genome shotgun (WGS) entry which is preliminary data.</text>
</comment>
<dbReference type="Proteomes" id="UP000019484">
    <property type="component" value="Unassembled WGS sequence"/>
</dbReference>